<dbReference type="PANTHER" id="PTHR42759:SF1">
    <property type="entry name" value="MAGNESIUM-CHELATASE SUBUNIT CHLD"/>
    <property type="match status" value="1"/>
</dbReference>
<evidence type="ECO:0000313" key="6">
    <source>
        <dbReference type="Proteomes" id="UP000663651"/>
    </source>
</evidence>
<dbReference type="InterPro" id="IPR027417">
    <property type="entry name" value="P-loop_NTPase"/>
</dbReference>
<proteinExistence type="inferred from homology"/>
<evidence type="ECO:0000313" key="5">
    <source>
        <dbReference type="EMBL" id="QSV45452.1"/>
    </source>
</evidence>
<evidence type="ECO:0000259" key="4">
    <source>
        <dbReference type="SMART" id="SM00382"/>
    </source>
</evidence>
<keyword evidence="3" id="KW-0067">ATP-binding</keyword>
<evidence type="ECO:0000256" key="3">
    <source>
        <dbReference type="ARBA" id="ARBA00022840"/>
    </source>
</evidence>
<dbReference type="Pfam" id="PF07728">
    <property type="entry name" value="AAA_5"/>
    <property type="match status" value="1"/>
</dbReference>
<dbReference type="InterPro" id="IPR013615">
    <property type="entry name" value="CbbQ_C"/>
</dbReference>
<dbReference type="Pfam" id="PF08406">
    <property type="entry name" value="CbbQ_C"/>
    <property type="match status" value="1"/>
</dbReference>
<dbReference type="SMART" id="SM00382">
    <property type="entry name" value="AAA"/>
    <property type="match status" value="1"/>
</dbReference>
<keyword evidence="2" id="KW-0547">Nucleotide-binding</keyword>
<organism evidence="5 6">
    <name type="scientific">Geobacter benzoatilyticus</name>
    <dbReference type="NCBI Taxonomy" id="2815309"/>
    <lineage>
        <taxon>Bacteria</taxon>
        <taxon>Pseudomonadati</taxon>
        <taxon>Thermodesulfobacteriota</taxon>
        <taxon>Desulfuromonadia</taxon>
        <taxon>Geobacterales</taxon>
        <taxon>Geobacteraceae</taxon>
        <taxon>Geobacter</taxon>
    </lineage>
</organism>
<dbReference type="Proteomes" id="UP000663651">
    <property type="component" value="Chromosome"/>
</dbReference>
<dbReference type="RefSeq" id="WP_207163249.1">
    <property type="nucleotide sequence ID" value="NZ_CP071382.1"/>
</dbReference>
<dbReference type="Gene3D" id="3.40.50.300">
    <property type="entry name" value="P-loop containing nucleotide triphosphate hydrolases"/>
    <property type="match status" value="1"/>
</dbReference>
<dbReference type="InterPro" id="IPR003593">
    <property type="entry name" value="AAA+_ATPase"/>
</dbReference>
<dbReference type="EMBL" id="CP071382">
    <property type="protein sequence ID" value="QSV45452.1"/>
    <property type="molecule type" value="Genomic_DNA"/>
</dbReference>
<protein>
    <submittedName>
        <fullName evidence="5">AAA family ATPase</fullName>
    </submittedName>
</protein>
<evidence type="ECO:0000256" key="1">
    <source>
        <dbReference type="ARBA" id="ARBA00009417"/>
    </source>
</evidence>
<reference evidence="5 6" key="1">
    <citation type="submission" date="2021-03" db="EMBL/GenBank/DDBJ databases">
        <title>Geobacter metallireducens gen. nov. sp. nov., a microorganism capable of coupling the complete oxidation of organic compounds to the reduction of iron and other metals.</title>
        <authorList>
            <person name="Li Y."/>
        </authorList>
    </citation>
    <scope>NUCLEOTIDE SEQUENCE [LARGE SCALE GENOMIC DNA]</scope>
    <source>
        <strain evidence="5 6">Jerry-YX</strain>
    </source>
</reference>
<keyword evidence="6" id="KW-1185">Reference proteome</keyword>
<dbReference type="SUPFAM" id="SSF52540">
    <property type="entry name" value="P-loop containing nucleoside triphosphate hydrolases"/>
    <property type="match status" value="1"/>
</dbReference>
<comment type="similarity">
    <text evidence="1">Belongs to the CbbQ/NirQ/NorQ/GpvN family.</text>
</comment>
<dbReference type="InterPro" id="IPR050764">
    <property type="entry name" value="CbbQ/NirQ/NorQ/GpvN"/>
</dbReference>
<accession>A0ABX7Q2M4</accession>
<dbReference type="PANTHER" id="PTHR42759">
    <property type="entry name" value="MOXR FAMILY PROTEIN"/>
    <property type="match status" value="1"/>
</dbReference>
<name>A0ABX7Q2M4_9BACT</name>
<feature type="domain" description="AAA+ ATPase" evidence="4">
    <location>
        <begin position="56"/>
        <end position="211"/>
    </location>
</feature>
<evidence type="ECO:0000256" key="2">
    <source>
        <dbReference type="ARBA" id="ARBA00022741"/>
    </source>
</evidence>
<gene>
    <name evidence="5" type="ORF">JZM60_15235</name>
</gene>
<sequence length="307" mass="33850">MKKPITEVFGIQAPVTITVDVRDNAKHAMIPRSNPDYVFRREILSDILAWMKGAAGADPLYVVGPTGSGKSSIVTQIASRLNIPLYVVSCHERMEMPELFGRFVVRNGTMEWVDGPFIQGLKDPASAWILLDEADTLDPGTFVGLNAVNEGRTIMIPETGETIDPLRFGARIIFAGNTAGNGDATGLYQATKRQNLASMGRFMMLEVGYADPAEENQALEKAVPEVPSPIRQKMVEVANKVRDLFISGEIEVTFCTRTLIRWAQLATFYKAKPGVNPIVYALDRALGFRAEVQSRQALHELVQRIIA</sequence>
<dbReference type="InterPro" id="IPR011704">
    <property type="entry name" value="ATPase_dyneun-rel_AAA"/>
</dbReference>